<dbReference type="EMBL" id="CM047580">
    <property type="protein sequence ID" value="KAI9922424.1"/>
    <property type="molecule type" value="Genomic_DNA"/>
</dbReference>
<comment type="caution">
    <text evidence="1">The sequence shown here is derived from an EMBL/GenBank/DDBJ whole genome shotgun (WGS) entry which is preliminary data.</text>
</comment>
<keyword evidence="2" id="KW-1185">Reference proteome</keyword>
<proteinExistence type="predicted"/>
<organism evidence="1 2">
    <name type="scientific">Peronosclerospora sorghi</name>
    <dbReference type="NCBI Taxonomy" id="230839"/>
    <lineage>
        <taxon>Eukaryota</taxon>
        <taxon>Sar</taxon>
        <taxon>Stramenopiles</taxon>
        <taxon>Oomycota</taxon>
        <taxon>Peronosporomycetes</taxon>
        <taxon>Peronosporales</taxon>
        <taxon>Peronosporaceae</taxon>
        <taxon>Peronosclerospora</taxon>
    </lineage>
</organism>
<dbReference type="Proteomes" id="UP001163321">
    <property type="component" value="Chromosome 1"/>
</dbReference>
<protein>
    <submittedName>
        <fullName evidence="1">Uncharacterized protein</fullName>
    </submittedName>
</protein>
<name>A0ACC0WUI0_9STRA</name>
<evidence type="ECO:0000313" key="1">
    <source>
        <dbReference type="EMBL" id="KAI9922424.1"/>
    </source>
</evidence>
<evidence type="ECO:0000313" key="2">
    <source>
        <dbReference type="Proteomes" id="UP001163321"/>
    </source>
</evidence>
<accession>A0ACC0WUI0</accession>
<gene>
    <name evidence="1" type="ORF">PsorP6_001399</name>
</gene>
<reference evidence="1 2" key="1">
    <citation type="journal article" date="2022" name="bioRxiv">
        <title>The genome of the oomycete Peronosclerospora sorghi, a cosmopolitan pathogen of maize and sorghum, is inflated with dispersed pseudogenes.</title>
        <authorList>
            <person name="Fletcher K."/>
            <person name="Martin F."/>
            <person name="Isakeit T."/>
            <person name="Cavanaugh K."/>
            <person name="Magill C."/>
            <person name="Michelmore R."/>
        </authorList>
    </citation>
    <scope>NUCLEOTIDE SEQUENCE [LARGE SCALE GENOMIC DNA]</scope>
    <source>
        <strain evidence="1">P6</strain>
    </source>
</reference>
<sequence length="288" mass="32025">MYCCAAYALEDHGHALYCVTFCDFQPIYGNMFAAAGGNRNGGIYVIQVYCDGDQEEHFFTAAWTVDVLTGSPRLAAAGFRSHIKLYSFYPDMATQLTSSKSTRLTRAYFSAGTDESTRLLNSFTGLSVAIFAGHVGHRNDVSSLDGLLKGSFFVSSAIDNTKTRPFDTKFIQFPAFFTRKVHADYVDCVQMSTGNRKYCGSRIHRETRTLSQYCAKEVDLDSKLEAMAVGNKKSVVSVFDLDAEQESSICELTHNSCKSKVRQVCFSKSGRTIITCSDDATVWRWDLL</sequence>